<gene>
    <name evidence="1" type="ORF">Cni_G08700</name>
</gene>
<reference evidence="1 2" key="1">
    <citation type="submission" date="2023-10" db="EMBL/GenBank/DDBJ databases">
        <title>Chromosome-scale genome assembly provides insights into flower coloration mechanisms of Canna indica.</title>
        <authorList>
            <person name="Li C."/>
        </authorList>
    </citation>
    <scope>NUCLEOTIDE SEQUENCE [LARGE SCALE GENOMIC DNA]</scope>
    <source>
        <tissue evidence="1">Flower</tissue>
    </source>
</reference>
<dbReference type="AlphaFoldDB" id="A0AAQ3K2M1"/>
<evidence type="ECO:0000313" key="2">
    <source>
        <dbReference type="Proteomes" id="UP001327560"/>
    </source>
</evidence>
<sequence length="181" mass="19466">MIVDSTGCAKINDQMPTRKVACGVDQLTEALRQHPPSDAREISAQTVARLKKVQLHRIGHARFRRGPAPAELQQTLPAVTEAQHHALVPPRTLPEMTGTTAAARTVTLGYIKESTVGCIAGGKRPSILPYSAAVFSTGKPPLAPSYKRKCSEVVRHSAVSDASRRCHCSKKRNTSTFGSAC</sequence>
<organism evidence="1 2">
    <name type="scientific">Canna indica</name>
    <name type="common">Indian-shot</name>
    <dbReference type="NCBI Taxonomy" id="4628"/>
    <lineage>
        <taxon>Eukaryota</taxon>
        <taxon>Viridiplantae</taxon>
        <taxon>Streptophyta</taxon>
        <taxon>Embryophyta</taxon>
        <taxon>Tracheophyta</taxon>
        <taxon>Spermatophyta</taxon>
        <taxon>Magnoliopsida</taxon>
        <taxon>Liliopsida</taxon>
        <taxon>Zingiberales</taxon>
        <taxon>Cannaceae</taxon>
        <taxon>Canna</taxon>
    </lineage>
</organism>
<proteinExistence type="predicted"/>
<accession>A0AAQ3K2M1</accession>
<dbReference type="Proteomes" id="UP001327560">
    <property type="component" value="Chromosome 3"/>
</dbReference>
<protein>
    <submittedName>
        <fullName evidence="1">WRKY transcription factor WRKY51 isoform X2</fullName>
    </submittedName>
</protein>
<evidence type="ECO:0000313" key="1">
    <source>
        <dbReference type="EMBL" id="WOK99988.1"/>
    </source>
</evidence>
<name>A0AAQ3K2M1_9LILI</name>
<dbReference type="EMBL" id="CP136892">
    <property type="protein sequence ID" value="WOK99988.1"/>
    <property type="molecule type" value="Genomic_DNA"/>
</dbReference>
<keyword evidence="2" id="KW-1185">Reference proteome</keyword>